<dbReference type="EMBL" id="CM001403">
    <property type="protein sequence ID" value="EHQ24333.1"/>
    <property type="molecule type" value="Genomic_DNA"/>
</dbReference>
<keyword evidence="5" id="KW-1185">Reference proteome</keyword>
<protein>
    <submittedName>
        <fullName evidence="4">Ankyrin</fullName>
    </submittedName>
</protein>
<dbReference type="Pfam" id="PF12796">
    <property type="entry name" value="Ank_2"/>
    <property type="match status" value="1"/>
</dbReference>
<sequence length="161" mass="18291">MKSIDIDKNLSTEQISQIKEAISKDKSLLHQTDVDKRSLLQLATVNDYIDLAEFLIDKGIDVNHQDVLKSTALHYCAEYNRYEIAKKILNHGGDLNLADKYGNQPLWTAAFNDKGYSNRIKISELFLNSGADKRHKNNANRSPDDIASRYKGLSELFANYN</sequence>
<dbReference type="RefSeq" id="WP_008503874.1">
    <property type="nucleotide sequence ID" value="NZ_CM001403.1"/>
</dbReference>
<dbReference type="PANTHER" id="PTHR24124">
    <property type="entry name" value="ANKYRIN REPEAT FAMILY A"/>
    <property type="match status" value="1"/>
</dbReference>
<dbReference type="PANTHER" id="PTHR24124:SF14">
    <property type="entry name" value="CHROMOSOME UNDETERMINED SCAFFOLD_25, WHOLE GENOME SHOTGUN SEQUENCE"/>
    <property type="match status" value="1"/>
</dbReference>
<organism evidence="4 5">
    <name type="scientific">Mucilaginibacter paludis DSM 18603</name>
    <dbReference type="NCBI Taxonomy" id="714943"/>
    <lineage>
        <taxon>Bacteria</taxon>
        <taxon>Pseudomonadati</taxon>
        <taxon>Bacteroidota</taxon>
        <taxon>Sphingobacteriia</taxon>
        <taxon>Sphingobacteriales</taxon>
        <taxon>Sphingobacteriaceae</taxon>
        <taxon>Mucilaginibacter</taxon>
    </lineage>
</organism>
<evidence type="ECO:0000256" key="1">
    <source>
        <dbReference type="ARBA" id="ARBA00022737"/>
    </source>
</evidence>
<dbReference type="Gene3D" id="1.25.40.20">
    <property type="entry name" value="Ankyrin repeat-containing domain"/>
    <property type="match status" value="1"/>
</dbReference>
<evidence type="ECO:0000256" key="2">
    <source>
        <dbReference type="ARBA" id="ARBA00023043"/>
    </source>
</evidence>
<proteinExistence type="predicted"/>
<evidence type="ECO:0000313" key="5">
    <source>
        <dbReference type="Proteomes" id="UP000002774"/>
    </source>
</evidence>
<dbReference type="GO" id="GO:0010468">
    <property type="term" value="P:regulation of gene expression"/>
    <property type="evidence" value="ECO:0007669"/>
    <property type="project" value="TreeGrafter"/>
</dbReference>
<dbReference type="STRING" id="714943.Mucpa_0132"/>
<dbReference type="InterPro" id="IPR002110">
    <property type="entry name" value="Ankyrin_rpt"/>
</dbReference>
<evidence type="ECO:0000313" key="4">
    <source>
        <dbReference type="EMBL" id="EHQ24333.1"/>
    </source>
</evidence>
<feature type="repeat" description="ANK" evidence="3">
    <location>
        <begin position="35"/>
        <end position="67"/>
    </location>
</feature>
<dbReference type="SMART" id="SM00248">
    <property type="entry name" value="ANK"/>
    <property type="match status" value="3"/>
</dbReference>
<accession>H1YER6</accession>
<dbReference type="eggNOG" id="COG0666">
    <property type="taxonomic scope" value="Bacteria"/>
</dbReference>
<reference evidence="4" key="1">
    <citation type="submission" date="2011-09" db="EMBL/GenBank/DDBJ databases">
        <title>The permanent draft genome of Mucilaginibacter paludis DSM 18603.</title>
        <authorList>
            <consortium name="US DOE Joint Genome Institute (JGI-PGF)"/>
            <person name="Lucas S."/>
            <person name="Han J."/>
            <person name="Lapidus A."/>
            <person name="Bruce D."/>
            <person name="Goodwin L."/>
            <person name="Pitluck S."/>
            <person name="Peters L."/>
            <person name="Kyrpides N."/>
            <person name="Mavromatis K."/>
            <person name="Ivanova N."/>
            <person name="Mikhailova N."/>
            <person name="Held B."/>
            <person name="Detter J.C."/>
            <person name="Tapia R."/>
            <person name="Han C."/>
            <person name="Land M."/>
            <person name="Hauser L."/>
            <person name="Markowitz V."/>
            <person name="Cheng J.-F."/>
            <person name="Hugenholtz P."/>
            <person name="Woyke T."/>
            <person name="Wu D."/>
            <person name="Tindall B."/>
            <person name="Brambilla E."/>
            <person name="Klenk H.-P."/>
            <person name="Eisen J.A."/>
        </authorList>
    </citation>
    <scope>NUCLEOTIDE SEQUENCE [LARGE SCALE GENOMIC DNA]</scope>
    <source>
        <strain evidence="4">DSM 18603</strain>
    </source>
</reference>
<dbReference type="AlphaFoldDB" id="H1YER6"/>
<name>H1YER6_9SPHI</name>
<dbReference type="PROSITE" id="PS50088">
    <property type="entry name" value="ANK_REPEAT"/>
    <property type="match status" value="2"/>
</dbReference>
<gene>
    <name evidence="4" type="ORF">Mucpa_0132</name>
</gene>
<dbReference type="OrthoDB" id="407974at2"/>
<dbReference type="Proteomes" id="UP000002774">
    <property type="component" value="Chromosome"/>
</dbReference>
<dbReference type="PROSITE" id="PS50297">
    <property type="entry name" value="ANK_REP_REGION"/>
    <property type="match status" value="2"/>
</dbReference>
<keyword evidence="1" id="KW-0677">Repeat</keyword>
<keyword evidence="2 3" id="KW-0040">ANK repeat</keyword>
<dbReference type="InterPro" id="IPR036770">
    <property type="entry name" value="Ankyrin_rpt-contain_sf"/>
</dbReference>
<evidence type="ECO:0000256" key="3">
    <source>
        <dbReference type="PROSITE-ProRule" id="PRU00023"/>
    </source>
</evidence>
<dbReference type="SUPFAM" id="SSF48403">
    <property type="entry name" value="Ankyrin repeat"/>
    <property type="match status" value="1"/>
</dbReference>
<dbReference type="HOGENOM" id="CLU_125499_0_0_10"/>
<feature type="repeat" description="ANK" evidence="3">
    <location>
        <begin position="68"/>
        <end position="100"/>
    </location>
</feature>